<keyword evidence="8 10" id="KW-1133">Transmembrane helix</keyword>
<evidence type="ECO:0000256" key="3">
    <source>
        <dbReference type="ARBA" id="ARBA00010072"/>
    </source>
</evidence>
<feature type="transmembrane region" description="Helical" evidence="10">
    <location>
        <begin position="144"/>
        <end position="161"/>
    </location>
</feature>
<keyword evidence="4 10" id="KW-0813">Transport</keyword>
<evidence type="ECO:0000256" key="6">
    <source>
        <dbReference type="ARBA" id="ARBA00022692"/>
    </source>
</evidence>
<dbReference type="Gene3D" id="1.10.3720.10">
    <property type="entry name" value="MetI-like"/>
    <property type="match status" value="1"/>
</dbReference>
<evidence type="ECO:0000256" key="10">
    <source>
        <dbReference type="RuleBase" id="RU363032"/>
    </source>
</evidence>
<reference evidence="13" key="1">
    <citation type="submission" date="2017-09" db="EMBL/GenBank/DDBJ databases">
        <title>Genome sequence of Nannocystis excedens DSM 71.</title>
        <authorList>
            <person name="Blom J."/>
        </authorList>
    </citation>
    <scope>NUCLEOTIDE SEQUENCE [LARGE SCALE GENOMIC DNA]</scope>
    <source>
        <strain evidence="13">type strain: E19</strain>
    </source>
</reference>
<keyword evidence="7" id="KW-0029">Amino-acid transport</keyword>
<dbReference type="GO" id="GO:0006865">
    <property type="term" value="P:amino acid transport"/>
    <property type="evidence" value="ECO:0007669"/>
    <property type="project" value="UniProtKB-KW"/>
</dbReference>
<keyword evidence="9 10" id="KW-0472">Membrane</keyword>
<dbReference type="InterPro" id="IPR043429">
    <property type="entry name" value="ArtM/GltK/GlnP/TcyL/YhdX-like"/>
</dbReference>
<dbReference type="InterPro" id="IPR010065">
    <property type="entry name" value="AA_ABC_transptr_permease_3TM"/>
</dbReference>
<evidence type="ECO:0000256" key="8">
    <source>
        <dbReference type="ARBA" id="ARBA00022989"/>
    </source>
</evidence>
<dbReference type="KEGG" id="hdi:HDIA_2901"/>
<protein>
    <submittedName>
        <fullName evidence="12">Putative glutamine ABC transporter permease protein GlnM</fullName>
    </submittedName>
</protein>
<dbReference type="PANTHER" id="PTHR30614:SF20">
    <property type="entry name" value="GLUTAMINE TRANSPORT SYSTEM PERMEASE PROTEIN GLNP"/>
    <property type="match status" value="1"/>
</dbReference>
<evidence type="ECO:0000256" key="4">
    <source>
        <dbReference type="ARBA" id="ARBA00022448"/>
    </source>
</evidence>
<feature type="transmembrane region" description="Helical" evidence="10">
    <location>
        <begin position="90"/>
        <end position="111"/>
    </location>
</feature>
<dbReference type="InterPro" id="IPR000515">
    <property type="entry name" value="MetI-like"/>
</dbReference>
<accession>A0A2C9D7Z5</accession>
<feature type="transmembrane region" description="Helical" evidence="10">
    <location>
        <begin position="21"/>
        <end position="39"/>
    </location>
</feature>
<evidence type="ECO:0000256" key="2">
    <source>
        <dbReference type="ARBA" id="ARBA00004429"/>
    </source>
</evidence>
<comment type="similarity">
    <text evidence="3">Belongs to the binding-protein-dependent transport system permease family. HisMQ subfamily.</text>
</comment>
<evidence type="ECO:0000313" key="12">
    <source>
        <dbReference type="EMBL" id="SON56442.1"/>
    </source>
</evidence>
<evidence type="ECO:0000313" key="13">
    <source>
        <dbReference type="Proteomes" id="UP000223606"/>
    </source>
</evidence>
<keyword evidence="13" id="KW-1185">Reference proteome</keyword>
<name>A0A2C9D7Z5_9HYPH</name>
<dbReference type="CDD" id="cd06261">
    <property type="entry name" value="TM_PBP2"/>
    <property type="match status" value="1"/>
</dbReference>
<comment type="subcellular location">
    <subcellularLocation>
        <location evidence="2">Cell inner membrane</location>
        <topology evidence="2">Multi-pass membrane protein</topology>
    </subcellularLocation>
    <subcellularLocation>
        <location evidence="10">Cell membrane</location>
        <topology evidence="10">Multi-pass membrane protein</topology>
    </subcellularLocation>
</comment>
<dbReference type="AlphaFoldDB" id="A0A2C9D7Z5"/>
<gene>
    <name evidence="12" type="primary">glnM_2</name>
    <name evidence="12" type="ORF">HDIA_2901</name>
</gene>
<sequence length="278" mass="29922">MSEAGPRPKSALRKRLDQLPWWLVAAVICAVGFAVVIAADADYRTIFHALSAGIGTMLFVTVVAFFGAAALGLAIATAQSSRLRIVREAAIFYVEIMRGVPVLVLLFYIAFVGAPALIAAVNFVIAPLVSAGLMKAVLIRDFDLVWRAILALVLSYAAFLSEVFRAGIAAVGAGQVEAARALGMTRWQTFRLVVMPQAFRTILPPLGNDFVAMIKDSSLVSVLGVQDVTQLGKVYSSSTFLFFETYNVVAFIYLVTTVSLSLGVRALEKKLRRQGDAA</sequence>
<proteinExistence type="inferred from homology"/>
<feature type="transmembrane region" description="Helical" evidence="10">
    <location>
        <begin position="45"/>
        <end position="78"/>
    </location>
</feature>
<evidence type="ECO:0000256" key="1">
    <source>
        <dbReference type="ARBA" id="ARBA00003159"/>
    </source>
</evidence>
<keyword evidence="5" id="KW-1003">Cell membrane</keyword>
<dbReference type="RefSeq" id="WP_245883877.1">
    <property type="nucleotide sequence ID" value="NZ_LT960614.1"/>
</dbReference>
<feature type="transmembrane region" description="Helical" evidence="10">
    <location>
        <begin position="245"/>
        <end position="264"/>
    </location>
</feature>
<dbReference type="GO" id="GO:0022857">
    <property type="term" value="F:transmembrane transporter activity"/>
    <property type="evidence" value="ECO:0007669"/>
    <property type="project" value="InterPro"/>
</dbReference>
<dbReference type="InterPro" id="IPR035906">
    <property type="entry name" value="MetI-like_sf"/>
</dbReference>
<evidence type="ECO:0000256" key="5">
    <source>
        <dbReference type="ARBA" id="ARBA00022475"/>
    </source>
</evidence>
<organism evidence="12 13">
    <name type="scientific">Hartmannibacter diazotrophicus</name>
    <dbReference type="NCBI Taxonomy" id="1482074"/>
    <lineage>
        <taxon>Bacteria</taxon>
        <taxon>Pseudomonadati</taxon>
        <taxon>Pseudomonadota</taxon>
        <taxon>Alphaproteobacteria</taxon>
        <taxon>Hyphomicrobiales</taxon>
        <taxon>Pleomorphomonadaceae</taxon>
        <taxon>Hartmannibacter</taxon>
    </lineage>
</organism>
<feature type="transmembrane region" description="Helical" evidence="10">
    <location>
        <begin position="117"/>
        <end position="137"/>
    </location>
</feature>
<dbReference type="PANTHER" id="PTHR30614">
    <property type="entry name" value="MEMBRANE COMPONENT OF AMINO ACID ABC TRANSPORTER"/>
    <property type="match status" value="1"/>
</dbReference>
<dbReference type="Proteomes" id="UP000223606">
    <property type="component" value="Chromosome 1"/>
</dbReference>
<dbReference type="PROSITE" id="PS50928">
    <property type="entry name" value="ABC_TM1"/>
    <property type="match status" value="1"/>
</dbReference>
<dbReference type="NCBIfam" id="TIGR01726">
    <property type="entry name" value="HEQRo_perm_3TM"/>
    <property type="match status" value="1"/>
</dbReference>
<dbReference type="GO" id="GO:0043190">
    <property type="term" value="C:ATP-binding cassette (ABC) transporter complex"/>
    <property type="evidence" value="ECO:0007669"/>
    <property type="project" value="InterPro"/>
</dbReference>
<evidence type="ECO:0000259" key="11">
    <source>
        <dbReference type="PROSITE" id="PS50928"/>
    </source>
</evidence>
<comment type="function">
    <text evidence="1">Part of the binding-protein-dependent transport system for glutamine; probably responsible for the translocation of the substrate across the membrane.</text>
</comment>
<dbReference type="EMBL" id="LT960614">
    <property type="protein sequence ID" value="SON56442.1"/>
    <property type="molecule type" value="Genomic_DNA"/>
</dbReference>
<keyword evidence="6 10" id="KW-0812">Transmembrane</keyword>
<dbReference type="SUPFAM" id="SSF161098">
    <property type="entry name" value="MetI-like"/>
    <property type="match status" value="1"/>
</dbReference>
<evidence type="ECO:0000256" key="7">
    <source>
        <dbReference type="ARBA" id="ARBA00022970"/>
    </source>
</evidence>
<feature type="domain" description="ABC transmembrane type-1" evidence="11">
    <location>
        <begin position="54"/>
        <end position="264"/>
    </location>
</feature>
<dbReference type="Pfam" id="PF00528">
    <property type="entry name" value="BPD_transp_1"/>
    <property type="match status" value="1"/>
</dbReference>
<evidence type="ECO:0000256" key="9">
    <source>
        <dbReference type="ARBA" id="ARBA00023136"/>
    </source>
</evidence>